<feature type="region of interest" description="Disordered" evidence="1">
    <location>
        <begin position="80"/>
        <end position="106"/>
    </location>
</feature>
<reference evidence="2 3" key="1">
    <citation type="submission" date="2018-05" db="EMBL/GenBank/DDBJ databases">
        <title>The draft genome of strain NS-104.</title>
        <authorList>
            <person name="Hang P."/>
            <person name="Jiang J."/>
        </authorList>
    </citation>
    <scope>NUCLEOTIDE SEQUENCE [LARGE SCALE GENOMIC DNA]</scope>
    <source>
        <strain evidence="2 3">NS-104</strain>
    </source>
</reference>
<dbReference type="Proteomes" id="UP000245252">
    <property type="component" value="Unassembled WGS sequence"/>
</dbReference>
<evidence type="ECO:0008006" key="4">
    <source>
        <dbReference type="Google" id="ProtNLM"/>
    </source>
</evidence>
<proteinExistence type="predicted"/>
<dbReference type="RefSeq" id="WP_109461771.1">
    <property type="nucleotide sequence ID" value="NZ_QFBC01000020.1"/>
</dbReference>
<organism evidence="2 3">
    <name type="scientific">Metarhizobium album</name>
    <dbReference type="NCBI Taxonomy" id="2182425"/>
    <lineage>
        <taxon>Bacteria</taxon>
        <taxon>Pseudomonadati</taxon>
        <taxon>Pseudomonadota</taxon>
        <taxon>Alphaproteobacteria</taxon>
        <taxon>Hyphomicrobiales</taxon>
        <taxon>Rhizobiaceae</taxon>
        <taxon>Metarhizobium</taxon>
    </lineage>
</organism>
<gene>
    <name evidence="2" type="ORF">DEM27_29210</name>
</gene>
<keyword evidence="3" id="KW-1185">Reference proteome</keyword>
<feature type="compositionally biased region" description="Polar residues" evidence="1">
    <location>
        <begin position="95"/>
        <end position="106"/>
    </location>
</feature>
<protein>
    <recommendedName>
        <fullName evidence="4">MarR family transcriptional regulator</fullName>
    </recommendedName>
</protein>
<evidence type="ECO:0000313" key="2">
    <source>
        <dbReference type="EMBL" id="PWE52874.1"/>
    </source>
</evidence>
<comment type="caution">
    <text evidence="2">The sequence shown here is derived from an EMBL/GenBank/DDBJ whole genome shotgun (WGS) entry which is preliminary data.</text>
</comment>
<evidence type="ECO:0000256" key="1">
    <source>
        <dbReference type="SAM" id="MobiDB-lite"/>
    </source>
</evidence>
<dbReference type="EMBL" id="QFBC01000020">
    <property type="protein sequence ID" value="PWE52874.1"/>
    <property type="molecule type" value="Genomic_DNA"/>
</dbReference>
<sequence length="106" mass="11728">MTSLSQAQIEALEILARGELVQFSGYWAHLRDAKSHPEFWGQRPTPIPCVHRRTISALVRRGLVELSKKNAREAVASLTQKGQQAVEGFKDAPYSASSQASSEARH</sequence>
<dbReference type="AlphaFoldDB" id="A0A2U2DHW6"/>
<name>A0A2U2DHW6_9HYPH</name>
<accession>A0A2U2DHW6</accession>
<evidence type="ECO:0000313" key="3">
    <source>
        <dbReference type="Proteomes" id="UP000245252"/>
    </source>
</evidence>